<dbReference type="InterPro" id="IPR050564">
    <property type="entry name" value="F420-G6PD/mer"/>
</dbReference>
<dbReference type="RefSeq" id="WP_143987876.1">
    <property type="nucleotide sequence ID" value="NZ_CP041692.1"/>
</dbReference>
<evidence type="ECO:0000256" key="1">
    <source>
        <dbReference type="ARBA" id="ARBA00023002"/>
    </source>
</evidence>
<dbReference type="Proteomes" id="UP000319263">
    <property type="component" value="Chromosome"/>
</dbReference>
<dbReference type="InterPro" id="IPR036661">
    <property type="entry name" value="Luciferase-like_sf"/>
</dbReference>
<feature type="domain" description="Luciferase-like" evidence="2">
    <location>
        <begin position="8"/>
        <end position="245"/>
    </location>
</feature>
<dbReference type="EMBL" id="CP041692">
    <property type="protein sequence ID" value="QDP97922.1"/>
    <property type="molecule type" value="Genomic_DNA"/>
</dbReference>
<evidence type="ECO:0000313" key="3">
    <source>
        <dbReference type="EMBL" id="QDP97922.1"/>
    </source>
</evidence>
<dbReference type="OrthoDB" id="675245at2"/>
<sequence length="295" mass="31403">MRIGIHIPPTIPPERLRSLAERADRTGLDELWVWEDSFKQSGVASATAALAWTDNLRVGISLLPVPLRNPALTAMELATISRMFPGRFVAGIGHGVQEWMGQAGVRAESPLTLLREHATAIRRLLAGEEVSMDGRYVRLDRVRLDWPPTAPPPLMIGGAGPKSVALAAELGDGNLFTNALTDDQVRDLIAAVIAVKTKIGAADADRPEIGAAQIVATGPDAQQRLDRELPLWDAQPGLGIGVAGDARTVAAAARRYASFGVTSYGVQPTADEPDLEAFISFLAEEVKPLIASVGT</sequence>
<protein>
    <submittedName>
        <fullName evidence="3">LLM class flavin-dependent oxidoreductase</fullName>
    </submittedName>
</protein>
<dbReference type="Gene3D" id="3.20.20.30">
    <property type="entry name" value="Luciferase-like domain"/>
    <property type="match status" value="1"/>
</dbReference>
<name>A0A516Q3G1_9ACTN</name>
<dbReference type="InterPro" id="IPR011251">
    <property type="entry name" value="Luciferase-like_dom"/>
</dbReference>
<dbReference type="Pfam" id="PF00296">
    <property type="entry name" value="Bac_luciferase"/>
    <property type="match status" value="1"/>
</dbReference>
<dbReference type="PANTHER" id="PTHR43244">
    <property type="match status" value="1"/>
</dbReference>
<evidence type="ECO:0000259" key="2">
    <source>
        <dbReference type="Pfam" id="PF00296"/>
    </source>
</evidence>
<keyword evidence="4" id="KW-1185">Reference proteome</keyword>
<dbReference type="SUPFAM" id="SSF51679">
    <property type="entry name" value="Bacterial luciferase-like"/>
    <property type="match status" value="1"/>
</dbReference>
<accession>A0A516Q3G1</accession>
<dbReference type="PANTHER" id="PTHR43244:SF1">
    <property type="entry name" value="5,10-METHYLENETETRAHYDROMETHANOPTERIN REDUCTASE"/>
    <property type="match status" value="1"/>
</dbReference>
<evidence type="ECO:0000313" key="4">
    <source>
        <dbReference type="Proteomes" id="UP000319263"/>
    </source>
</evidence>
<dbReference type="KEGG" id="mik:FOE78_20220"/>
<reference evidence="3 4" key="1">
    <citation type="submission" date="2019-07" db="EMBL/GenBank/DDBJ databases">
        <title>Microlunatus dokdonensis sp. nov. isolated from the rhizospheric soil of the wild plant Elymus tsukushiensis.</title>
        <authorList>
            <person name="Ghim S.-Y."/>
            <person name="Hwang Y.-J."/>
            <person name="Son J.-S."/>
            <person name="Shin J.-H."/>
        </authorList>
    </citation>
    <scope>NUCLEOTIDE SEQUENCE [LARGE SCALE GENOMIC DNA]</scope>
    <source>
        <strain evidence="3 4">KUDC0627</strain>
    </source>
</reference>
<keyword evidence="1" id="KW-0560">Oxidoreductase</keyword>
<dbReference type="CDD" id="cd01097">
    <property type="entry name" value="Tetrahydromethanopterin_reductase"/>
    <property type="match status" value="1"/>
</dbReference>
<organism evidence="3 4">
    <name type="scientific">Microlunatus elymi</name>
    <dbReference type="NCBI Taxonomy" id="2596828"/>
    <lineage>
        <taxon>Bacteria</taxon>
        <taxon>Bacillati</taxon>
        <taxon>Actinomycetota</taxon>
        <taxon>Actinomycetes</taxon>
        <taxon>Propionibacteriales</taxon>
        <taxon>Propionibacteriaceae</taxon>
        <taxon>Microlunatus</taxon>
    </lineage>
</organism>
<proteinExistence type="predicted"/>
<gene>
    <name evidence="3" type="ORF">FOE78_20220</name>
</gene>
<dbReference type="AlphaFoldDB" id="A0A516Q3G1"/>
<dbReference type="GO" id="GO:0016705">
    <property type="term" value="F:oxidoreductase activity, acting on paired donors, with incorporation or reduction of molecular oxygen"/>
    <property type="evidence" value="ECO:0007669"/>
    <property type="project" value="InterPro"/>
</dbReference>